<organism evidence="2 3">
    <name type="scientific">Lactobacillus porci</name>
    <dbReference type="NCBI Taxonomy" id="2012477"/>
    <lineage>
        <taxon>Bacteria</taxon>
        <taxon>Bacillati</taxon>
        <taxon>Bacillota</taxon>
        <taxon>Bacilli</taxon>
        <taxon>Lactobacillales</taxon>
        <taxon>Lactobacillaceae</taxon>
        <taxon>Lactobacillus</taxon>
    </lineage>
</organism>
<keyword evidence="1" id="KW-0472">Membrane</keyword>
<feature type="transmembrane region" description="Helical" evidence="1">
    <location>
        <begin position="43"/>
        <end position="64"/>
    </location>
</feature>
<feature type="transmembrane region" description="Helical" evidence="1">
    <location>
        <begin position="6"/>
        <end position="23"/>
    </location>
</feature>
<protein>
    <submittedName>
        <fullName evidence="2">Uncharacterized protein</fullName>
    </submittedName>
</protein>
<dbReference type="OrthoDB" id="2311501at2"/>
<comment type="caution">
    <text evidence="2">The sequence shown here is derived from an EMBL/GenBank/DDBJ whole genome shotgun (WGS) entry which is preliminary data.</text>
</comment>
<dbReference type="NCBIfam" id="NF040508">
    <property type="entry name" value="LVIS_2131_fam"/>
    <property type="match status" value="1"/>
</dbReference>
<name>A0A6A8MBP6_9LACO</name>
<dbReference type="InterPro" id="IPR049731">
    <property type="entry name" value="LVIS_2131-like"/>
</dbReference>
<accession>A0A6A8MBP6</accession>
<evidence type="ECO:0000256" key="1">
    <source>
        <dbReference type="SAM" id="Phobius"/>
    </source>
</evidence>
<sequence>MWSWNVLGVALWVALIVYLTFIVQNIRKRRLRMIIERHHSFEWGNLAISIAEIAIFCLALGWLAGQSVFDNPNLNDQTRISAKVKYQSLILQPGASKNYYVKVDSSKTKNASQNYIFYTAGHKYTVPSRMATVSYEDNPINVTASTIPFKLAKLKQMDDRYQKAYVAVYTARYKNTAQNGLGMHAGKVATRFFLIRVPDTSFIKK</sequence>
<dbReference type="Proteomes" id="UP000438120">
    <property type="component" value="Unassembled WGS sequence"/>
</dbReference>
<keyword evidence="1" id="KW-0812">Transmembrane</keyword>
<dbReference type="EMBL" id="VUMX01000007">
    <property type="protein sequence ID" value="MST86804.1"/>
    <property type="molecule type" value="Genomic_DNA"/>
</dbReference>
<proteinExistence type="predicted"/>
<evidence type="ECO:0000313" key="3">
    <source>
        <dbReference type="Proteomes" id="UP000438120"/>
    </source>
</evidence>
<reference evidence="2 3" key="1">
    <citation type="submission" date="2019-08" db="EMBL/GenBank/DDBJ databases">
        <title>In-depth cultivation of the pig gut microbiome towards novel bacterial diversity and tailored functional studies.</title>
        <authorList>
            <person name="Wylensek D."/>
            <person name="Hitch T.C.A."/>
            <person name="Clavel T."/>
        </authorList>
    </citation>
    <scope>NUCLEOTIDE SEQUENCE [LARGE SCALE GENOMIC DNA]</scope>
    <source>
        <strain evidence="2 3">Bifido-178-WT-2B</strain>
    </source>
</reference>
<gene>
    <name evidence="2" type="ORF">FYJ62_03905</name>
</gene>
<keyword evidence="1" id="KW-1133">Transmembrane helix</keyword>
<dbReference type="AlphaFoldDB" id="A0A6A8MBP6"/>
<dbReference type="RefSeq" id="WP_154547933.1">
    <property type="nucleotide sequence ID" value="NZ_VUMX01000007.1"/>
</dbReference>
<evidence type="ECO:0000313" key="2">
    <source>
        <dbReference type="EMBL" id="MST86804.1"/>
    </source>
</evidence>
<keyword evidence="3" id="KW-1185">Reference proteome</keyword>